<dbReference type="GO" id="GO:0009239">
    <property type="term" value="P:enterobactin biosynthetic process"/>
    <property type="evidence" value="ECO:0007669"/>
    <property type="project" value="TreeGrafter"/>
</dbReference>
<dbReference type="SMART" id="SM00823">
    <property type="entry name" value="PKS_PP"/>
    <property type="match status" value="1"/>
</dbReference>
<dbReference type="CDD" id="cd12116">
    <property type="entry name" value="A_NRPS_Ta1_like"/>
    <property type="match status" value="1"/>
</dbReference>
<dbReference type="Pfam" id="PF00501">
    <property type="entry name" value="AMP-binding"/>
    <property type="match status" value="1"/>
</dbReference>
<dbReference type="InterPro" id="IPR045851">
    <property type="entry name" value="AMP-bd_C_sf"/>
</dbReference>
<dbReference type="InterPro" id="IPR023213">
    <property type="entry name" value="CAT-like_dom_sf"/>
</dbReference>
<dbReference type="AlphaFoldDB" id="A0A546X9B8"/>
<dbReference type="Proteomes" id="UP000315434">
    <property type="component" value="Unassembled WGS sequence"/>
</dbReference>
<accession>A0A546X9B8</accession>
<feature type="region of interest" description="Disordered" evidence="5">
    <location>
        <begin position="1093"/>
        <end position="1128"/>
    </location>
</feature>
<keyword evidence="4" id="KW-0479">Metal-binding</keyword>
<dbReference type="GO" id="GO:0009366">
    <property type="term" value="C:enterobactin synthetase complex"/>
    <property type="evidence" value="ECO:0007669"/>
    <property type="project" value="TreeGrafter"/>
</dbReference>
<sequence length="1128" mass="125513">MMSNAETIALLRNRIANLDPEQRARLRSQLEARGMSWQDVAPDDGDAGGAAGRLPLTSSQMHFWLQQKIYPDSSAYVIPFRWHIDGPLDHDAIIRTLQILVARHEPLRTAFPLEEGRPWQQVHGSMVPELVVSDCRNMSDSDCDEAIGRIARTPFDLSKAPLMRTHLLQLGENEHILVFVFHHTVADGWSRGILMREFSLCYAAVANGQEPVLDPLPQSYGDFVRARQKWTGTKDYERQKQYWVNRLQNLEPQEFPADYPRHETADMASETLVKEISRDLMAEVSALAARLGTTTFVVFAAVFQLLHHRYTGRRDLAVCVPVAGRSDPDLAGLIGLFTNTIVLRNDLSPAMSFRDWARRIQEDFANALEHQDYPFAELMDVLGSNREGVENSPFQISFQVQTQGYRQQNAQGFDLGNASLRVRQEAIPVAEAKLDMSWMIMERASGALVTVEYRSGRFEAVRMERQLEHFENLLRSVVASPDALLPTFEYISAGEREGLLSAGALVARPLPVKRVHDLISGAARLHPEKIAIECLDRSWTYSQLEEASNNLARALLRLDRPVKPGMRVAVSLPGQASCIISFLAIIKAGAVYVPIDPRHPADRIGYVLEDAAAVLVLTDNAGLFPGIACIDPVHHLEDQPDARLPAMPDNSDIYILYTSGSTGRPKGVPITHTGLLNQFQSMARHPGIGAGDRVLSVTTPAFDISVLEMLWPLSVGATAVMREPDLLLQPEKLGRTIGEYDISHFQATPATWRMLLDSGWEGKKSLTGLCGGEALDAQLAGRLIQKIGSLWNVYGPTETTIWAGALLVEEAHSRSGKVPIGGRLDNTSFLVLDAYMDPVPEGVPGELHIGGISLSRGYWDRPALAAEKFVPDPYDRTLTPGSRLYKTGDLVVRRPDGNLDFVGRTDFQIKLRGYRIEVGEIESLLQEEEGVDQVLVLLDANREQLLAYVLLEDRSGKVDKGAMGIRLSRALSARLPRYMVPSHFILLEEFPMNANGKVDRKRLPLPDRSERAVSEISSPGNRVEQALHAVWQQMLKREDIGVSDNFFELGGDSLLIVAMPARVRDALGIELEVTDFFRFPTLQTLAGHIIDLQQGKAEPSESGRGRSDTRVQGRERQLQRRIRSGNFA</sequence>
<evidence type="ECO:0000256" key="3">
    <source>
        <dbReference type="ARBA" id="ARBA00022553"/>
    </source>
</evidence>
<dbReference type="InterPro" id="IPR036736">
    <property type="entry name" value="ACP-like_sf"/>
</dbReference>
<feature type="compositionally biased region" description="Basic and acidic residues" evidence="5">
    <location>
        <begin position="1098"/>
        <end position="1118"/>
    </location>
</feature>
<dbReference type="GO" id="GO:0047527">
    <property type="term" value="F:2,3-dihydroxybenzoate-serine ligase activity"/>
    <property type="evidence" value="ECO:0007669"/>
    <property type="project" value="TreeGrafter"/>
</dbReference>
<dbReference type="Gene3D" id="3.30.559.10">
    <property type="entry name" value="Chloramphenicol acetyltransferase-like domain"/>
    <property type="match status" value="1"/>
</dbReference>
<dbReference type="Gene3D" id="1.10.1200.10">
    <property type="entry name" value="ACP-like"/>
    <property type="match status" value="1"/>
</dbReference>
<evidence type="ECO:0000313" key="8">
    <source>
        <dbReference type="Proteomes" id="UP000315434"/>
    </source>
</evidence>
<dbReference type="InterPro" id="IPR000873">
    <property type="entry name" value="AMP-dep_synth/lig_dom"/>
</dbReference>
<dbReference type="InterPro" id="IPR042099">
    <property type="entry name" value="ANL_N_sf"/>
</dbReference>
<dbReference type="EMBL" id="SGNY01000010">
    <property type="protein sequence ID" value="TRA97352.1"/>
    <property type="molecule type" value="Genomic_DNA"/>
</dbReference>
<dbReference type="Pfam" id="PF00550">
    <property type="entry name" value="PP-binding"/>
    <property type="match status" value="1"/>
</dbReference>
<feature type="compositionally biased region" description="Basic residues" evidence="5">
    <location>
        <begin position="1119"/>
        <end position="1128"/>
    </location>
</feature>
<name>A0A546X9B8_RHIRH</name>
<dbReference type="Pfam" id="PF13193">
    <property type="entry name" value="AMP-binding_C"/>
    <property type="match status" value="1"/>
</dbReference>
<dbReference type="Gene3D" id="3.30.300.30">
    <property type="match status" value="1"/>
</dbReference>
<feature type="domain" description="Carrier" evidence="6">
    <location>
        <begin position="1018"/>
        <end position="1093"/>
    </location>
</feature>
<dbReference type="FunFam" id="1.10.1200.10:FF:000005">
    <property type="entry name" value="Nonribosomal peptide synthetase 1"/>
    <property type="match status" value="1"/>
</dbReference>
<dbReference type="SUPFAM" id="SSF47336">
    <property type="entry name" value="ACP-like"/>
    <property type="match status" value="1"/>
</dbReference>
<dbReference type="RefSeq" id="WP_142843119.1">
    <property type="nucleotide sequence ID" value="NZ_SGNY01000010.1"/>
</dbReference>
<dbReference type="NCBIfam" id="TIGR01733">
    <property type="entry name" value="AA-adenyl-dom"/>
    <property type="match status" value="1"/>
</dbReference>
<dbReference type="GO" id="GO:0031177">
    <property type="term" value="F:phosphopantetheine binding"/>
    <property type="evidence" value="ECO:0007669"/>
    <property type="project" value="InterPro"/>
</dbReference>
<keyword evidence="2" id="KW-0596">Phosphopantetheine</keyword>
<dbReference type="GO" id="GO:0046872">
    <property type="term" value="F:metal ion binding"/>
    <property type="evidence" value="ECO:0007669"/>
    <property type="project" value="UniProtKB-KW"/>
</dbReference>
<dbReference type="InterPro" id="IPR010071">
    <property type="entry name" value="AA_adenyl_dom"/>
</dbReference>
<dbReference type="SUPFAM" id="SSF52777">
    <property type="entry name" value="CoA-dependent acyltransferases"/>
    <property type="match status" value="2"/>
</dbReference>
<evidence type="ECO:0000256" key="1">
    <source>
        <dbReference type="ARBA" id="ARBA00001957"/>
    </source>
</evidence>
<reference evidence="7 8" key="1">
    <citation type="journal article" date="2019" name="Appl. Microbiol. Biotechnol.">
        <title>Differential efficiency of wild type rhizogenic strains for rol gene transformation of plants.</title>
        <authorList>
            <person name="Desmet S."/>
            <person name="De Keyser E."/>
            <person name="Van Vaerenbergh J."/>
            <person name="Baeyen S."/>
            <person name="Van Huylenbroeck J."/>
            <person name="Geelen D."/>
            <person name="Dhooghe E."/>
        </authorList>
    </citation>
    <scope>NUCLEOTIDE SEQUENCE [LARGE SCALE GENOMIC DNA]</scope>
    <source>
        <strain evidence="7 8">GBBC3284</strain>
    </source>
</reference>
<dbReference type="InterPro" id="IPR001242">
    <property type="entry name" value="Condensation_dom"/>
</dbReference>
<dbReference type="InterPro" id="IPR020806">
    <property type="entry name" value="PKS_PP-bd"/>
</dbReference>
<dbReference type="SUPFAM" id="SSF56801">
    <property type="entry name" value="Acetyl-CoA synthetase-like"/>
    <property type="match status" value="1"/>
</dbReference>
<dbReference type="CDD" id="cd19531">
    <property type="entry name" value="LCL_NRPS-like"/>
    <property type="match status" value="1"/>
</dbReference>
<dbReference type="GO" id="GO:0005829">
    <property type="term" value="C:cytosol"/>
    <property type="evidence" value="ECO:0007669"/>
    <property type="project" value="TreeGrafter"/>
</dbReference>
<protein>
    <submittedName>
        <fullName evidence="7">Amino acid adenylation domain-containing protein</fullName>
    </submittedName>
</protein>
<keyword evidence="3" id="KW-0597">Phosphoprotein</keyword>
<dbReference type="InterPro" id="IPR025110">
    <property type="entry name" value="AMP-bd_C"/>
</dbReference>
<organism evidence="7 8">
    <name type="scientific">Rhizobium rhizogenes</name>
    <name type="common">Agrobacterium rhizogenes</name>
    <dbReference type="NCBI Taxonomy" id="359"/>
    <lineage>
        <taxon>Bacteria</taxon>
        <taxon>Pseudomonadati</taxon>
        <taxon>Pseudomonadota</taxon>
        <taxon>Alphaproteobacteria</taxon>
        <taxon>Hyphomicrobiales</taxon>
        <taxon>Rhizobiaceae</taxon>
        <taxon>Rhizobium/Agrobacterium group</taxon>
        <taxon>Rhizobium</taxon>
    </lineage>
</organism>
<evidence type="ECO:0000256" key="4">
    <source>
        <dbReference type="ARBA" id="ARBA00022723"/>
    </source>
</evidence>
<evidence type="ECO:0000259" key="6">
    <source>
        <dbReference type="PROSITE" id="PS50075"/>
    </source>
</evidence>
<dbReference type="Pfam" id="PF00668">
    <property type="entry name" value="Condensation"/>
    <property type="match status" value="1"/>
</dbReference>
<dbReference type="PROSITE" id="PS00455">
    <property type="entry name" value="AMP_BINDING"/>
    <property type="match status" value="1"/>
</dbReference>
<dbReference type="GO" id="GO:0043041">
    <property type="term" value="P:amino acid activation for nonribosomal peptide biosynthetic process"/>
    <property type="evidence" value="ECO:0007669"/>
    <property type="project" value="TreeGrafter"/>
</dbReference>
<proteinExistence type="predicted"/>
<evidence type="ECO:0000256" key="2">
    <source>
        <dbReference type="ARBA" id="ARBA00022450"/>
    </source>
</evidence>
<dbReference type="InterPro" id="IPR009081">
    <property type="entry name" value="PP-bd_ACP"/>
</dbReference>
<dbReference type="PANTHER" id="PTHR45527">
    <property type="entry name" value="NONRIBOSOMAL PEPTIDE SYNTHETASE"/>
    <property type="match status" value="1"/>
</dbReference>
<evidence type="ECO:0000313" key="7">
    <source>
        <dbReference type="EMBL" id="TRA97352.1"/>
    </source>
</evidence>
<evidence type="ECO:0000256" key="5">
    <source>
        <dbReference type="SAM" id="MobiDB-lite"/>
    </source>
</evidence>
<dbReference type="OrthoDB" id="9803968at2"/>
<dbReference type="Gene3D" id="3.40.50.12780">
    <property type="entry name" value="N-terminal domain of ligase-like"/>
    <property type="match status" value="1"/>
</dbReference>
<dbReference type="Gene3D" id="3.30.559.30">
    <property type="entry name" value="Nonribosomal peptide synthetase, condensation domain"/>
    <property type="match status" value="1"/>
</dbReference>
<comment type="cofactor">
    <cofactor evidence="1">
        <name>pantetheine 4'-phosphate</name>
        <dbReference type="ChEBI" id="CHEBI:47942"/>
    </cofactor>
</comment>
<comment type="caution">
    <text evidence="7">The sequence shown here is derived from an EMBL/GenBank/DDBJ whole genome shotgun (WGS) entry which is preliminary data.</text>
</comment>
<dbReference type="PANTHER" id="PTHR45527:SF1">
    <property type="entry name" value="FATTY ACID SYNTHASE"/>
    <property type="match status" value="1"/>
</dbReference>
<gene>
    <name evidence="7" type="ORF">EXN68_23270</name>
</gene>
<dbReference type="InterPro" id="IPR020845">
    <property type="entry name" value="AMP-binding_CS"/>
</dbReference>
<dbReference type="PROSITE" id="PS50075">
    <property type="entry name" value="CARRIER"/>
    <property type="match status" value="1"/>
</dbReference>